<dbReference type="EMBL" id="UYRU01073238">
    <property type="protein sequence ID" value="VDN23185.1"/>
    <property type="molecule type" value="Genomic_DNA"/>
</dbReference>
<keyword evidence="4 5" id="KW-0440">LIM domain</keyword>
<evidence type="ECO:0000256" key="3">
    <source>
        <dbReference type="ARBA" id="ARBA00022833"/>
    </source>
</evidence>
<dbReference type="Gene3D" id="2.10.110.10">
    <property type="entry name" value="Cysteine Rich Protein"/>
    <property type="match status" value="2"/>
</dbReference>
<protein>
    <recommendedName>
        <fullName evidence="6">LIM zinc-binding domain-containing protein</fullName>
    </recommendedName>
</protein>
<dbReference type="SMART" id="SM00132">
    <property type="entry name" value="LIM"/>
    <property type="match status" value="2"/>
</dbReference>
<dbReference type="CDD" id="cd09331">
    <property type="entry name" value="LIM1_PINCH"/>
    <property type="match status" value="1"/>
</dbReference>
<evidence type="ECO:0000256" key="4">
    <source>
        <dbReference type="ARBA" id="ARBA00023038"/>
    </source>
</evidence>
<dbReference type="GO" id="GO:0098609">
    <property type="term" value="P:cell-cell adhesion"/>
    <property type="evidence" value="ECO:0007669"/>
    <property type="project" value="TreeGrafter"/>
</dbReference>
<name>A0A3P7M1K7_DIBLA</name>
<sequence length="156" mass="17495">MEGFFGVLAPVKQSLAMAMEGDYQNPGIDSSYQHELMDNYPKNLENENDYCLHCGEGFEVNEKIVQARNEKFHVGCFVCAQCFQPFPDGVYYNFDGRKYCEHDFHVLFAPCCGGCGCFIVGRVIKAMNSSWHPACFCCSLCKKGLADDGFVKHAGR</sequence>
<dbReference type="GO" id="GO:0045216">
    <property type="term" value="P:cell-cell junction organization"/>
    <property type="evidence" value="ECO:0007669"/>
    <property type="project" value="TreeGrafter"/>
</dbReference>
<dbReference type="PANTHER" id="PTHR24210:SF0">
    <property type="entry name" value="LIM DOMAIN-CONTAINING PROTEIN"/>
    <property type="match status" value="1"/>
</dbReference>
<evidence type="ECO:0000256" key="1">
    <source>
        <dbReference type="ARBA" id="ARBA00022723"/>
    </source>
</evidence>
<evidence type="ECO:0000259" key="6">
    <source>
        <dbReference type="PROSITE" id="PS50023"/>
    </source>
</evidence>
<evidence type="ECO:0000256" key="2">
    <source>
        <dbReference type="ARBA" id="ARBA00022737"/>
    </source>
</evidence>
<dbReference type="AlphaFoldDB" id="A0A3P7M1K7"/>
<dbReference type="GO" id="GO:1900026">
    <property type="term" value="P:positive regulation of substrate adhesion-dependent cell spreading"/>
    <property type="evidence" value="ECO:0007669"/>
    <property type="project" value="TreeGrafter"/>
</dbReference>
<keyword evidence="1 5" id="KW-0479">Metal-binding</keyword>
<evidence type="ECO:0000313" key="8">
    <source>
        <dbReference type="Proteomes" id="UP000281553"/>
    </source>
</evidence>
<dbReference type="GO" id="GO:0005911">
    <property type="term" value="C:cell-cell junction"/>
    <property type="evidence" value="ECO:0007669"/>
    <property type="project" value="TreeGrafter"/>
</dbReference>
<dbReference type="Proteomes" id="UP000281553">
    <property type="component" value="Unassembled WGS sequence"/>
</dbReference>
<dbReference type="Pfam" id="PF00412">
    <property type="entry name" value="LIM"/>
    <property type="match status" value="2"/>
</dbReference>
<dbReference type="InterPro" id="IPR001781">
    <property type="entry name" value="Znf_LIM"/>
</dbReference>
<feature type="domain" description="LIM zinc-binding" evidence="6">
    <location>
        <begin position="49"/>
        <end position="110"/>
    </location>
</feature>
<organism evidence="7 8">
    <name type="scientific">Dibothriocephalus latus</name>
    <name type="common">Fish tapeworm</name>
    <name type="synonym">Diphyllobothrium latum</name>
    <dbReference type="NCBI Taxonomy" id="60516"/>
    <lineage>
        <taxon>Eukaryota</taxon>
        <taxon>Metazoa</taxon>
        <taxon>Spiralia</taxon>
        <taxon>Lophotrochozoa</taxon>
        <taxon>Platyhelminthes</taxon>
        <taxon>Cestoda</taxon>
        <taxon>Eucestoda</taxon>
        <taxon>Diphyllobothriidea</taxon>
        <taxon>Diphyllobothriidae</taxon>
        <taxon>Dibothriocephalus</taxon>
    </lineage>
</organism>
<gene>
    <name evidence="7" type="ORF">DILT_LOCUS14208</name>
</gene>
<keyword evidence="2" id="KW-0677">Repeat</keyword>
<keyword evidence="8" id="KW-1185">Reference proteome</keyword>
<dbReference type="OrthoDB" id="20689at2759"/>
<dbReference type="InterPro" id="IPR017351">
    <property type="entry name" value="PINCH-1-4-like"/>
</dbReference>
<proteinExistence type="predicted"/>
<dbReference type="PROSITE" id="PS00478">
    <property type="entry name" value="LIM_DOMAIN_1"/>
    <property type="match status" value="1"/>
</dbReference>
<dbReference type="GO" id="GO:0005737">
    <property type="term" value="C:cytoplasm"/>
    <property type="evidence" value="ECO:0007669"/>
    <property type="project" value="TreeGrafter"/>
</dbReference>
<dbReference type="GO" id="GO:0005925">
    <property type="term" value="C:focal adhesion"/>
    <property type="evidence" value="ECO:0007669"/>
    <property type="project" value="TreeGrafter"/>
</dbReference>
<feature type="domain" description="LIM zinc-binding" evidence="6">
    <location>
        <begin position="112"/>
        <end position="156"/>
    </location>
</feature>
<dbReference type="PROSITE" id="PS50023">
    <property type="entry name" value="LIM_DOMAIN_2"/>
    <property type="match status" value="2"/>
</dbReference>
<accession>A0A3P7M1K7</accession>
<evidence type="ECO:0000313" key="7">
    <source>
        <dbReference type="EMBL" id="VDN23185.1"/>
    </source>
</evidence>
<dbReference type="FunFam" id="2.10.110.10:FF:000017">
    <property type="entry name" value="Lim and senescent cell antigen-like-containing"/>
    <property type="match status" value="1"/>
</dbReference>
<dbReference type="PANTHER" id="PTHR24210">
    <property type="entry name" value="LIM DOMAIN-CONTAINING PROTEIN"/>
    <property type="match status" value="1"/>
</dbReference>
<dbReference type="SUPFAM" id="SSF57716">
    <property type="entry name" value="Glucocorticoid receptor-like (DNA-binding domain)"/>
    <property type="match status" value="1"/>
</dbReference>
<reference evidence="7 8" key="1">
    <citation type="submission" date="2018-11" db="EMBL/GenBank/DDBJ databases">
        <authorList>
            <consortium name="Pathogen Informatics"/>
        </authorList>
    </citation>
    <scope>NUCLEOTIDE SEQUENCE [LARGE SCALE GENOMIC DNA]</scope>
</reference>
<dbReference type="GO" id="GO:0046872">
    <property type="term" value="F:metal ion binding"/>
    <property type="evidence" value="ECO:0007669"/>
    <property type="project" value="UniProtKB-KW"/>
</dbReference>
<dbReference type="InterPro" id="IPR047944">
    <property type="entry name" value="LIMS1/2-like_LIM1"/>
</dbReference>
<dbReference type="GO" id="GO:2001046">
    <property type="term" value="P:positive regulation of integrin-mediated signaling pathway"/>
    <property type="evidence" value="ECO:0007669"/>
    <property type="project" value="TreeGrafter"/>
</dbReference>
<keyword evidence="3 5" id="KW-0862">Zinc</keyword>
<evidence type="ECO:0000256" key="5">
    <source>
        <dbReference type="PROSITE-ProRule" id="PRU00125"/>
    </source>
</evidence>